<sequence length="175" mass="19779">MMSPSASGFGWDDAKKMIVVEKEVYSQWCKSHPTATGLYGKLFPHFNNLDVVFGKDKAYDHASESPAEHAYNIMKEFFQPTQGSEFEFNLNEGEENYYESQIPETPTYTDTQAPSQVSQSQCEATSKIEGLQAVDVIRAAMLITKDNNLCDCFFTMDTHELRKEFVKIVLSNTSS</sequence>
<evidence type="ECO:0000313" key="2">
    <source>
        <dbReference type="Proteomes" id="UP001157006"/>
    </source>
</evidence>
<dbReference type="EMBL" id="OX451739">
    <property type="protein sequence ID" value="CAI8606695.1"/>
    <property type="molecule type" value="Genomic_DNA"/>
</dbReference>
<organism evidence="1 2">
    <name type="scientific">Vicia faba</name>
    <name type="common">Broad bean</name>
    <name type="synonym">Faba vulgaris</name>
    <dbReference type="NCBI Taxonomy" id="3906"/>
    <lineage>
        <taxon>Eukaryota</taxon>
        <taxon>Viridiplantae</taxon>
        <taxon>Streptophyta</taxon>
        <taxon>Embryophyta</taxon>
        <taxon>Tracheophyta</taxon>
        <taxon>Spermatophyta</taxon>
        <taxon>Magnoliopsida</taxon>
        <taxon>eudicotyledons</taxon>
        <taxon>Gunneridae</taxon>
        <taxon>Pentapetalae</taxon>
        <taxon>rosids</taxon>
        <taxon>fabids</taxon>
        <taxon>Fabales</taxon>
        <taxon>Fabaceae</taxon>
        <taxon>Papilionoideae</taxon>
        <taxon>50 kb inversion clade</taxon>
        <taxon>NPAAA clade</taxon>
        <taxon>Hologalegina</taxon>
        <taxon>IRL clade</taxon>
        <taxon>Fabeae</taxon>
        <taxon>Vicia</taxon>
    </lineage>
</organism>
<protein>
    <recommendedName>
        <fullName evidence="3">Myb/SANT-like domain-containing protein</fullName>
    </recommendedName>
</protein>
<reference evidence="1 2" key="1">
    <citation type="submission" date="2023-01" db="EMBL/GenBank/DDBJ databases">
        <authorList>
            <person name="Kreplak J."/>
        </authorList>
    </citation>
    <scope>NUCLEOTIDE SEQUENCE [LARGE SCALE GENOMIC DNA]</scope>
</reference>
<accession>A0AAV1A7W7</accession>
<dbReference type="AlphaFoldDB" id="A0AAV1A7W7"/>
<dbReference type="PANTHER" id="PTHR46250:SF18">
    <property type="entry name" value="MYB_SANT-LIKE DOMAIN-CONTAINING PROTEIN"/>
    <property type="match status" value="1"/>
</dbReference>
<dbReference type="PANTHER" id="PTHR46250">
    <property type="entry name" value="MYB/SANT-LIKE DNA-BINDING DOMAIN PROTEIN-RELATED"/>
    <property type="match status" value="1"/>
</dbReference>
<evidence type="ECO:0008006" key="3">
    <source>
        <dbReference type="Google" id="ProtNLM"/>
    </source>
</evidence>
<name>A0AAV1A7W7_VICFA</name>
<proteinExistence type="predicted"/>
<keyword evidence="2" id="KW-1185">Reference proteome</keyword>
<evidence type="ECO:0000313" key="1">
    <source>
        <dbReference type="EMBL" id="CAI8606695.1"/>
    </source>
</evidence>
<dbReference type="Proteomes" id="UP001157006">
    <property type="component" value="Chromosome 4"/>
</dbReference>
<gene>
    <name evidence="1" type="ORF">VFH_IV003040</name>
</gene>